<dbReference type="GO" id="GO:0016705">
    <property type="term" value="F:oxidoreductase activity, acting on paired donors, with incorporation or reduction of molecular oxygen"/>
    <property type="evidence" value="ECO:0007669"/>
    <property type="project" value="InterPro"/>
</dbReference>
<dbReference type="CDD" id="cd20625">
    <property type="entry name" value="CYP164-like"/>
    <property type="match status" value="1"/>
</dbReference>
<dbReference type="AlphaFoldDB" id="A0A3S2U2N8"/>
<comment type="similarity">
    <text evidence="1 7">Belongs to the cytochrome P450 family.</text>
</comment>
<dbReference type="PANTHER" id="PTHR46696">
    <property type="entry name" value="P450, PUTATIVE (EUROFUNG)-RELATED"/>
    <property type="match status" value="1"/>
</dbReference>
<organism evidence="8 9">
    <name type="scientific">Rubrivivax albus</name>
    <dbReference type="NCBI Taxonomy" id="2499835"/>
    <lineage>
        <taxon>Bacteria</taxon>
        <taxon>Pseudomonadati</taxon>
        <taxon>Pseudomonadota</taxon>
        <taxon>Betaproteobacteria</taxon>
        <taxon>Burkholderiales</taxon>
        <taxon>Sphaerotilaceae</taxon>
        <taxon>Rubrivivax</taxon>
    </lineage>
</organism>
<keyword evidence="5 7" id="KW-0408">Iron</keyword>
<evidence type="ECO:0000256" key="4">
    <source>
        <dbReference type="ARBA" id="ARBA00023002"/>
    </source>
</evidence>
<dbReference type="SUPFAM" id="SSF48264">
    <property type="entry name" value="Cytochrome P450"/>
    <property type="match status" value="1"/>
</dbReference>
<dbReference type="FunFam" id="1.10.630.10:FF:000018">
    <property type="entry name" value="Cytochrome P450 monooxygenase"/>
    <property type="match status" value="1"/>
</dbReference>
<proteinExistence type="inferred from homology"/>
<dbReference type="Gene3D" id="1.10.630.10">
    <property type="entry name" value="Cytochrome P450"/>
    <property type="match status" value="1"/>
</dbReference>
<dbReference type="InterPro" id="IPR036396">
    <property type="entry name" value="Cyt_P450_sf"/>
</dbReference>
<dbReference type="InterPro" id="IPR017972">
    <property type="entry name" value="Cyt_P450_CS"/>
</dbReference>
<dbReference type="GO" id="GO:0005506">
    <property type="term" value="F:iron ion binding"/>
    <property type="evidence" value="ECO:0007669"/>
    <property type="project" value="InterPro"/>
</dbReference>
<dbReference type="Proteomes" id="UP000288178">
    <property type="component" value="Unassembled WGS sequence"/>
</dbReference>
<dbReference type="EMBL" id="SACT01000003">
    <property type="protein sequence ID" value="RVT51294.1"/>
    <property type="molecule type" value="Genomic_DNA"/>
</dbReference>
<keyword evidence="2 7" id="KW-0349">Heme</keyword>
<evidence type="ECO:0000256" key="5">
    <source>
        <dbReference type="ARBA" id="ARBA00023004"/>
    </source>
</evidence>
<dbReference type="InterPro" id="IPR001128">
    <property type="entry name" value="Cyt_P450"/>
</dbReference>
<dbReference type="InterPro" id="IPR002397">
    <property type="entry name" value="Cyt_P450_B"/>
</dbReference>
<evidence type="ECO:0000256" key="3">
    <source>
        <dbReference type="ARBA" id="ARBA00022723"/>
    </source>
</evidence>
<dbReference type="PRINTS" id="PR00359">
    <property type="entry name" value="BP450"/>
</dbReference>
<keyword evidence="9" id="KW-1185">Reference proteome</keyword>
<sequence length="405" mass="44795">MTAADLTDIDLQSDAFRQDPYTAYARMRAAGRLVQVNVAGQPQWMATRHADIAAALKDARFGTESELPSAQWLQAVPEPIRVLHEMQRRWMLFLNPPTHTRLRGLAHQAFTPRMVQALEGQIEQRAHELLDRALAQPVFDLVHDFAHPLPVDVIAQILGVPIADREAFARWSVQLGATLDPIAPDEVYLRGGEAAMGFSAYMRQLIAQRRGEPGSDLLSALIAAEQAGDHLDEEEMIATCVLLLLAGHETTQNLIGNGVHALLRHPEQLLRLRQEPQLIKSAVEEMLRYDSPVQCVPRLLREDMAVGGVDLPRNSRVWMLIGSAHRDEEAYPNASVLDIGRDRSHLAFGAGIHFCLGALLARTEAQIALRVLLERAPNLRLAGGADPRVRPMVTLRGLQSLPVAP</sequence>
<keyword evidence="3 7" id="KW-0479">Metal-binding</keyword>
<dbReference type="Pfam" id="PF00067">
    <property type="entry name" value="p450"/>
    <property type="match status" value="1"/>
</dbReference>
<reference evidence="8 9" key="1">
    <citation type="submission" date="2019-01" db="EMBL/GenBank/DDBJ databases">
        <authorList>
            <person name="Chen W.-M."/>
        </authorList>
    </citation>
    <scope>NUCLEOTIDE SEQUENCE [LARGE SCALE GENOMIC DNA]</scope>
    <source>
        <strain evidence="8 9">ICH-3</strain>
    </source>
</reference>
<evidence type="ECO:0000313" key="8">
    <source>
        <dbReference type="EMBL" id="RVT51294.1"/>
    </source>
</evidence>
<dbReference type="OrthoDB" id="4168525at2"/>
<dbReference type="PROSITE" id="PS00086">
    <property type="entry name" value="CYTOCHROME_P450"/>
    <property type="match status" value="1"/>
</dbReference>
<accession>A0A3S2U2N8</accession>
<evidence type="ECO:0000256" key="7">
    <source>
        <dbReference type="RuleBase" id="RU000461"/>
    </source>
</evidence>
<dbReference type="RefSeq" id="WP_128198296.1">
    <property type="nucleotide sequence ID" value="NZ_SACT01000003.1"/>
</dbReference>
<evidence type="ECO:0000256" key="2">
    <source>
        <dbReference type="ARBA" id="ARBA00022617"/>
    </source>
</evidence>
<gene>
    <name evidence="8" type="ORF">ENE75_10635</name>
</gene>
<comment type="caution">
    <text evidence="8">The sequence shown here is derived from an EMBL/GenBank/DDBJ whole genome shotgun (WGS) entry which is preliminary data.</text>
</comment>
<name>A0A3S2U2N8_9BURK</name>
<keyword evidence="6 7" id="KW-0503">Monooxygenase</keyword>
<dbReference type="GO" id="GO:0020037">
    <property type="term" value="F:heme binding"/>
    <property type="evidence" value="ECO:0007669"/>
    <property type="project" value="InterPro"/>
</dbReference>
<keyword evidence="4 7" id="KW-0560">Oxidoreductase</keyword>
<evidence type="ECO:0000256" key="1">
    <source>
        <dbReference type="ARBA" id="ARBA00010617"/>
    </source>
</evidence>
<evidence type="ECO:0000313" key="9">
    <source>
        <dbReference type="Proteomes" id="UP000288178"/>
    </source>
</evidence>
<evidence type="ECO:0000256" key="6">
    <source>
        <dbReference type="ARBA" id="ARBA00023033"/>
    </source>
</evidence>
<dbReference type="GO" id="GO:0004497">
    <property type="term" value="F:monooxygenase activity"/>
    <property type="evidence" value="ECO:0007669"/>
    <property type="project" value="UniProtKB-KW"/>
</dbReference>
<protein>
    <submittedName>
        <fullName evidence="8">Cytochrome P450</fullName>
    </submittedName>
</protein>
<dbReference type="PANTHER" id="PTHR46696:SF1">
    <property type="entry name" value="CYTOCHROME P450 YJIB-RELATED"/>
    <property type="match status" value="1"/>
</dbReference>